<comment type="similarity">
    <text evidence="2">Belongs to the VirD4/TraG family.</text>
</comment>
<keyword evidence="10" id="KW-1185">Reference proteome</keyword>
<dbReference type="Proteomes" id="UP000252631">
    <property type="component" value="Unassembled WGS sequence"/>
</dbReference>
<dbReference type="CDD" id="cd01127">
    <property type="entry name" value="TrwB_TraG_TraD_VirD4"/>
    <property type="match status" value="1"/>
</dbReference>
<dbReference type="Pfam" id="PF02534">
    <property type="entry name" value="T4SS-DNA_transf"/>
    <property type="match status" value="1"/>
</dbReference>
<dbReference type="Gene3D" id="3.40.50.300">
    <property type="entry name" value="P-loop containing nucleotide triphosphate hydrolases"/>
    <property type="match status" value="1"/>
</dbReference>
<evidence type="ECO:0000256" key="1">
    <source>
        <dbReference type="ARBA" id="ARBA00004651"/>
    </source>
</evidence>
<evidence type="ECO:0000256" key="5">
    <source>
        <dbReference type="ARBA" id="ARBA00022989"/>
    </source>
</evidence>
<dbReference type="InterPro" id="IPR051539">
    <property type="entry name" value="T4SS-coupling_protein"/>
</dbReference>
<dbReference type="SUPFAM" id="SSF52540">
    <property type="entry name" value="P-loop containing nucleoside triphosphate hydrolases"/>
    <property type="match status" value="1"/>
</dbReference>
<evidence type="ECO:0000313" key="9">
    <source>
        <dbReference type="Proteomes" id="UP000252631"/>
    </source>
</evidence>
<dbReference type="EMBL" id="QRDT01000030">
    <property type="protein sequence ID" value="RED25768.1"/>
    <property type="molecule type" value="Genomic_DNA"/>
</dbReference>
<reference evidence="8 9" key="1">
    <citation type="submission" date="2017-08" db="EMBL/GenBank/DDBJ databases">
        <authorList>
            <person name="de Groot N.N."/>
        </authorList>
    </citation>
    <scope>NUCLEOTIDE SEQUENCE [LARGE SCALE GENOMIC DNA]</scope>
    <source>
        <strain evidence="8 9">JA575</strain>
    </source>
</reference>
<keyword evidence="4" id="KW-0812">Transmembrane</keyword>
<keyword evidence="6" id="KW-0472">Membrane</keyword>
<dbReference type="InterPro" id="IPR027417">
    <property type="entry name" value="P-loop_NTPase"/>
</dbReference>
<proteinExistence type="inferred from homology"/>
<dbReference type="AlphaFoldDB" id="A0A336JXL1"/>
<evidence type="ECO:0000313" key="7">
    <source>
        <dbReference type="EMBL" id="RED25768.1"/>
    </source>
</evidence>
<evidence type="ECO:0000256" key="6">
    <source>
        <dbReference type="ARBA" id="ARBA00023136"/>
    </source>
</evidence>
<sequence length="334" mass="36430">MSGAFAIPYGYNAERGTFSCYTDNRHLCTFGPTRSGKGATVIVQALLQVPHSVVVIDPKGQNAAVTARHRKAMGQDVYVLNPFGLHGGPPWNLPRHRYNPLSQLDIHSPNVVADAAALSQALILTQGRDPYFDDTARDLVTSLILYLVSTLGKRATLGHMRKMVTDIAARGPAAAMLLTSMEASPYPFISQPIGRFKDIEARDISSAINTAITQTAFLDDPAFTDASRGGALTGNDFDLAQIRRKPTTVYLILPGRYMDAYARFLRLIITSAIEQLTTDPGGYPVLMILDEFARLEQLPAVSNAFSFAAGYNLQLWPFLQDLLNRPGFAGGRLV</sequence>
<reference evidence="7 10" key="2">
    <citation type="submission" date="2018-07" db="EMBL/GenBank/DDBJ databases">
        <title>Genomic Encyclopedia of Archaeal and Bacterial Type Strains, Phase II (KMG-II): from individual species to whole genera.</title>
        <authorList>
            <person name="Goeker M."/>
        </authorList>
    </citation>
    <scope>NUCLEOTIDE SEQUENCE [LARGE SCALE GENOMIC DNA]</scope>
    <source>
        <strain evidence="7 10">JA575</strain>
    </source>
</reference>
<dbReference type="GO" id="GO:0005886">
    <property type="term" value="C:plasma membrane"/>
    <property type="evidence" value="ECO:0007669"/>
    <property type="project" value="UniProtKB-SubCell"/>
</dbReference>
<keyword evidence="5" id="KW-1133">Transmembrane helix</keyword>
<evidence type="ECO:0000313" key="8">
    <source>
        <dbReference type="EMBL" id="SSW93096.1"/>
    </source>
</evidence>
<evidence type="ECO:0000256" key="4">
    <source>
        <dbReference type="ARBA" id="ARBA00022692"/>
    </source>
</evidence>
<organism evidence="8 9">
    <name type="scientific">Rhodopseudomonas pentothenatexigens</name>
    <dbReference type="NCBI Taxonomy" id="999699"/>
    <lineage>
        <taxon>Bacteria</taxon>
        <taxon>Pseudomonadati</taxon>
        <taxon>Pseudomonadota</taxon>
        <taxon>Alphaproteobacteria</taxon>
        <taxon>Hyphomicrobiales</taxon>
        <taxon>Nitrobacteraceae</taxon>
        <taxon>Rhodopseudomonas</taxon>
    </lineage>
</organism>
<dbReference type="RefSeq" id="WP_114360501.1">
    <property type="nucleotide sequence ID" value="NZ_QRDT01000030.1"/>
</dbReference>
<dbReference type="InterPro" id="IPR003688">
    <property type="entry name" value="TraG/VirD4"/>
</dbReference>
<protein>
    <submittedName>
        <fullName evidence="8">Type IV secretory system conjugative DNA transfer VirD4/TraG family protein</fullName>
    </submittedName>
</protein>
<dbReference type="Proteomes" id="UP000256343">
    <property type="component" value="Unassembled WGS sequence"/>
</dbReference>
<evidence type="ECO:0000256" key="3">
    <source>
        <dbReference type="ARBA" id="ARBA00022475"/>
    </source>
</evidence>
<evidence type="ECO:0000313" key="10">
    <source>
        <dbReference type="Proteomes" id="UP000256343"/>
    </source>
</evidence>
<name>A0A336JXL1_9BRAD</name>
<comment type="subcellular location">
    <subcellularLocation>
        <location evidence="1">Cell membrane</location>
        <topology evidence="1">Multi-pass membrane protein</topology>
    </subcellularLocation>
</comment>
<keyword evidence="3" id="KW-1003">Cell membrane</keyword>
<dbReference type="PANTHER" id="PTHR37937:SF1">
    <property type="entry name" value="CONJUGATIVE TRANSFER: DNA TRANSPORT"/>
    <property type="match status" value="1"/>
</dbReference>
<dbReference type="OrthoDB" id="9759295at2"/>
<dbReference type="EMBL" id="UFQQ01000030">
    <property type="protein sequence ID" value="SSW93096.1"/>
    <property type="molecule type" value="Genomic_DNA"/>
</dbReference>
<evidence type="ECO:0000256" key="2">
    <source>
        <dbReference type="ARBA" id="ARBA00008806"/>
    </source>
</evidence>
<gene>
    <name evidence="7" type="ORF">BJ125_1301</name>
    <name evidence="8" type="ORF">SAMN05892882_1301</name>
</gene>
<dbReference type="PANTHER" id="PTHR37937">
    <property type="entry name" value="CONJUGATIVE TRANSFER: DNA TRANSPORT"/>
    <property type="match status" value="1"/>
</dbReference>
<accession>A0A336JXL1</accession>